<feature type="chain" id="PRO_5011501005" description="DUF3124 domain-containing protein" evidence="1">
    <location>
        <begin position="28"/>
        <end position="166"/>
    </location>
</feature>
<dbReference type="AlphaFoldDB" id="A0A1G8KA51"/>
<evidence type="ECO:0000256" key="1">
    <source>
        <dbReference type="SAM" id="SignalP"/>
    </source>
</evidence>
<gene>
    <name evidence="2" type="ORF">SAMN05660652_03359</name>
</gene>
<name>A0A1G8KA51_9RHOO</name>
<sequence>MPSSAYRFVRHLAAALAALSLVSAANAQSLPSVMSQLLYLPIYSHIYHGDLDAQGKPVQTLLSAHVAIRNTNSGKPLTLHYARYYDTDGKLIKDYVPKAVTIPPLGTHELFVPRSDVTGGSGANFLISWSADTTVNPPLVEALHADIQPERTLTFITSARPIHPRN</sequence>
<dbReference type="InterPro" id="IPR021471">
    <property type="entry name" value="DUF3124"/>
</dbReference>
<keyword evidence="1" id="KW-0732">Signal</keyword>
<dbReference type="OrthoDB" id="283474at2"/>
<accession>A0A1G8KA51</accession>
<dbReference type="STRING" id="83767.SAMN05660652_03359"/>
<protein>
    <recommendedName>
        <fullName evidence="4">DUF3124 domain-containing protein</fullName>
    </recommendedName>
</protein>
<dbReference type="RefSeq" id="WP_091939267.1">
    <property type="nucleotide sequence ID" value="NZ_FNCY01000018.1"/>
</dbReference>
<organism evidence="2 3">
    <name type="scientific">Propionivibrio dicarboxylicus</name>
    <dbReference type="NCBI Taxonomy" id="83767"/>
    <lineage>
        <taxon>Bacteria</taxon>
        <taxon>Pseudomonadati</taxon>
        <taxon>Pseudomonadota</taxon>
        <taxon>Betaproteobacteria</taxon>
        <taxon>Rhodocyclales</taxon>
        <taxon>Rhodocyclaceae</taxon>
        <taxon>Propionivibrio</taxon>
    </lineage>
</organism>
<evidence type="ECO:0000313" key="2">
    <source>
        <dbReference type="EMBL" id="SDI40302.1"/>
    </source>
</evidence>
<evidence type="ECO:0008006" key="4">
    <source>
        <dbReference type="Google" id="ProtNLM"/>
    </source>
</evidence>
<proteinExistence type="predicted"/>
<keyword evidence="3" id="KW-1185">Reference proteome</keyword>
<dbReference type="Pfam" id="PF11322">
    <property type="entry name" value="DUF3124"/>
    <property type="match status" value="1"/>
</dbReference>
<dbReference type="Proteomes" id="UP000198607">
    <property type="component" value="Unassembled WGS sequence"/>
</dbReference>
<evidence type="ECO:0000313" key="3">
    <source>
        <dbReference type="Proteomes" id="UP000198607"/>
    </source>
</evidence>
<reference evidence="2 3" key="1">
    <citation type="submission" date="2016-10" db="EMBL/GenBank/DDBJ databases">
        <authorList>
            <person name="de Groot N.N."/>
        </authorList>
    </citation>
    <scope>NUCLEOTIDE SEQUENCE [LARGE SCALE GENOMIC DNA]</scope>
    <source>
        <strain evidence="2 3">DSM 5885</strain>
    </source>
</reference>
<dbReference type="EMBL" id="FNCY01000018">
    <property type="protein sequence ID" value="SDI40302.1"/>
    <property type="molecule type" value="Genomic_DNA"/>
</dbReference>
<feature type="signal peptide" evidence="1">
    <location>
        <begin position="1"/>
        <end position="27"/>
    </location>
</feature>